<feature type="transmembrane region" description="Helical" evidence="7">
    <location>
        <begin position="324"/>
        <end position="344"/>
    </location>
</feature>
<feature type="transmembrane region" description="Helical" evidence="7">
    <location>
        <begin position="98"/>
        <end position="121"/>
    </location>
</feature>
<feature type="transmembrane region" description="Helical" evidence="7">
    <location>
        <begin position="294"/>
        <end position="312"/>
    </location>
</feature>
<protein>
    <submittedName>
        <fullName evidence="9">Fucose permease</fullName>
    </submittedName>
</protein>
<dbReference type="InterPro" id="IPR020846">
    <property type="entry name" value="MFS_dom"/>
</dbReference>
<dbReference type="PANTHER" id="PTHR23514">
    <property type="entry name" value="BYPASS OF STOP CODON PROTEIN 6"/>
    <property type="match status" value="1"/>
</dbReference>
<feature type="transmembrane region" description="Helical" evidence="7">
    <location>
        <begin position="7"/>
        <end position="33"/>
    </location>
</feature>
<feature type="transmembrane region" description="Helical" evidence="7">
    <location>
        <begin position="356"/>
        <end position="379"/>
    </location>
</feature>
<evidence type="ECO:0000256" key="6">
    <source>
        <dbReference type="ARBA" id="ARBA00023136"/>
    </source>
</evidence>
<dbReference type="Proteomes" id="UP000767854">
    <property type="component" value="Unassembled WGS sequence"/>
</dbReference>
<feature type="domain" description="Major facilitator superfamily (MFS) profile" evidence="8">
    <location>
        <begin position="8"/>
        <end position="384"/>
    </location>
</feature>
<evidence type="ECO:0000256" key="2">
    <source>
        <dbReference type="ARBA" id="ARBA00008335"/>
    </source>
</evidence>
<feature type="transmembrane region" description="Helical" evidence="7">
    <location>
        <begin position="199"/>
        <end position="216"/>
    </location>
</feature>
<reference evidence="9 10" key="1">
    <citation type="submission" date="2021-01" db="EMBL/GenBank/DDBJ databases">
        <title>Genomic Encyclopedia of Type Strains, Phase IV (KMG-IV): sequencing the most valuable type-strain genomes for metagenomic binning, comparative biology and taxonomic classification.</title>
        <authorList>
            <person name="Goeker M."/>
        </authorList>
    </citation>
    <scope>NUCLEOTIDE SEQUENCE [LARGE SCALE GENOMIC DNA]</scope>
    <source>
        <strain evidence="9 10">DSM 24436</strain>
    </source>
</reference>
<dbReference type="Gene3D" id="1.20.1250.20">
    <property type="entry name" value="MFS general substrate transporter like domains"/>
    <property type="match status" value="2"/>
</dbReference>
<proteinExistence type="inferred from homology"/>
<evidence type="ECO:0000256" key="5">
    <source>
        <dbReference type="ARBA" id="ARBA00022989"/>
    </source>
</evidence>
<feature type="transmembrane region" description="Helical" evidence="7">
    <location>
        <begin position="158"/>
        <end position="178"/>
    </location>
</feature>
<name>A0ABS2MRB4_9FIRM</name>
<dbReference type="PROSITE" id="PS50850">
    <property type="entry name" value="MFS"/>
    <property type="match status" value="1"/>
</dbReference>
<feature type="transmembrane region" description="Helical" evidence="7">
    <location>
        <begin position="45"/>
        <end position="63"/>
    </location>
</feature>
<evidence type="ECO:0000256" key="4">
    <source>
        <dbReference type="ARBA" id="ARBA00022692"/>
    </source>
</evidence>
<comment type="similarity">
    <text evidence="2">Belongs to the major facilitator superfamily.</text>
</comment>
<organism evidence="9 10">
    <name type="scientific">Fusibacter tunisiensis</name>
    <dbReference type="NCBI Taxonomy" id="1008308"/>
    <lineage>
        <taxon>Bacteria</taxon>
        <taxon>Bacillati</taxon>
        <taxon>Bacillota</taxon>
        <taxon>Clostridia</taxon>
        <taxon>Eubacteriales</taxon>
        <taxon>Eubacteriales Family XII. Incertae Sedis</taxon>
        <taxon>Fusibacter</taxon>
    </lineage>
</organism>
<keyword evidence="10" id="KW-1185">Reference proteome</keyword>
<comment type="caution">
    <text evidence="9">The sequence shown here is derived from an EMBL/GenBank/DDBJ whole genome shotgun (WGS) entry which is preliminary data.</text>
</comment>
<keyword evidence="4 7" id="KW-0812">Transmembrane</keyword>
<dbReference type="Pfam" id="PF07690">
    <property type="entry name" value="MFS_1"/>
    <property type="match status" value="1"/>
</dbReference>
<evidence type="ECO:0000256" key="7">
    <source>
        <dbReference type="SAM" id="Phobius"/>
    </source>
</evidence>
<dbReference type="PANTHER" id="PTHR23514:SF3">
    <property type="entry name" value="BYPASS OF STOP CODON PROTEIN 6"/>
    <property type="match status" value="1"/>
</dbReference>
<keyword evidence="5 7" id="KW-1133">Transmembrane helix</keyword>
<evidence type="ECO:0000259" key="8">
    <source>
        <dbReference type="PROSITE" id="PS50850"/>
    </source>
</evidence>
<feature type="transmembrane region" description="Helical" evidence="7">
    <location>
        <begin position="75"/>
        <end position="92"/>
    </location>
</feature>
<evidence type="ECO:0000256" key="1">
    <source>
        <dbReference type="ARBA" id="ARBA00004651"/>
    </source>
</evidence>
<keyword evidence="6 7" id="KW-0472">Membrane</keyword>
<dbReference type="InterPro" id="IPR036259">
    <property type="entry name" value="MFS_trans_sf"/>
</dbReference>
<dbReference type="InterPro" id="IPR051788">
    <property type="entry name" value="MFS_Transporter"/>
</dbReference>
<dbReference type="RefSeq" id="WP_204663893.1">
    <property type="nucleotide sequence ID" value="NZ_JAFBDT010000010.1"/>
</dbReference>
<feature type="transmembrane region" description="Helical" evidence="7">
    <location>
        <begin position="133"/>
        <end position="152"/>
    </location>
</feature>
<feature type="transmembrane region" description="Helical" evidence="7">
    <location>
        <begin position="270"/>
        <end position="288"/>
    </location>
</feature>
<comment type="subcellular location">
    <subcellularLocation>
        <location evidence="1">Cell membrane</location>
        <topology evidence="1">Multi-pass membrane protein</topology>
    </subcellularLocation>
</comment>
<accession>A0ABS2MRB4</accession>
<sequence>MNRGDKLVLWGNYFGFVVMGMIVVSFGATMPFIRESFNLDYEQGGTMLALFSASYLVNGFLGGTLSDRFGIQKTIVLGNLLYVMGLLTMAFTPYAMGLFIGVVITGMGWGFCNTGINVRVALETNGDGNAMSLLHMSYGIGAFIIPLVFSGFTKWGLTWQHTLVFLGGLATISLILSIKMKAPLRIEKKKQKNKPIQRRRFIVILTVALILFFYVGSENSFSNWLVTYLIDELAFSESFSQNVLSTLWLTVIVSRFFVGRISRFIKPSKLIFIMGLGGIIGLAAFNAAGTPVTVVGAVVIIGLMFAGIYPMTMTAAQPSIAGSATISAIIISGGGLGSTILPYVTGILAGRYGTPIIFTTVWITIAAMSVFAGLHYLLVKNQDA</sequence>
<evidence type="ECO:0000313" key="9">
    <source>
        <dbReference type="EMBL" id="MBM7561925.1"/>
    </source>
</evidence>
<gene>
    <name evidence="9" type="ORF">JOC49_001468</name>
</gene>
<dbReference type="InterPro" id="IPR011701">
    <property type="entry name" value="MFS"/>
</dbReference>
<feature type="transmembrane region" description="Helical" evidence="7">
    <location>
        <begin position="239"/>
        <end position="258"/>
    </location>
</feature>
<evidence type="ECO:0000313" key="10">
    <source>
        <dbReference type="Proteomes" id="UP000767854"/>
    </source>
</evidence>
<evidence type="ECO:0000256" key="3">
    <source>
        <dbReference type="ARBA" id="ARBA00022448"/>
    </source>
</evidence>
<keyword evidence="3" id="KW-0813">Transport</keyword>
<dbReference type="EMBL" id="JAFBDT010000010">
    <property type="protein sequence ID" value="MBM7561925.1"/>
    <property type="molecule type" value="Genomic_DNA"/>
</dbReference>
<dbReference type="SUPFAM" id="SSF103473">
    <property type="entry name" value="MFS general substrate transporter"/>
    <property type="match status" value="1"/>
</dbReference>